<sequence length="610" mass="67576">MAVDYSAVTNCGNGIWRTAGACIIDRTGRKRLPIGDDGFERAISGSVVIDKTMLIADVLDSGYTATLFCRPRRFGKTLNLTMMQSFFEIPPDGRSRAPLFEGTDIWQAAEGTYQQYQGAYPVIALSLRTAKGLTWQQTYDALKQTIIMEYERHRYLMESNMLSVNEKAFFNAIASGQADSGAFAASLERLAGMLRAHHRSPVVVLIDEYDAPVMASYSAPNGGYYTEAVTFLKTWLTGTLKDSGKALAFACLTGVQRISKESIFSDLNNLAVNTALSNEFDERYGFTEYEVQALAAYLGYPDCMTQARQWYDGYRFGSIDVYNPWSILNYFKQGCAPDVYWGNTSGNSVIGELVHGADTATLSKIYELMEPNGMVVAPLDLGIVFPDIGAHSEAIWSMLYLAGYLTTEDTAAPGMTTLARRLHIPNLEIASLYHAEIIDRFVSEAGGTNRLESFQTALRNGDEYTLCQTLTAILRDSTSSFDLTNENACHMLLIGLCFGMPGYTDPTSNREAGYGRYDIRLTPANSNSPLRSFVVPEHRPMITIELKFLPQKYSTDDALVHALQDKAYEALQQIIKQAYDAEPLPQGAHKRLRWGIAIGSRHCAVTCQCV</sequence>
<dbReference type="RefSeq" id="WP_169171897.1">
    <property type="nucleotide sequence ID" value="NZ_JAAIII010000003.1"/>
</dbReference>
<organism evidence="2 3">
    <name type="scientific">Bifidobacterium oedipodis</name>
    <dbReference type="NCBI Taxonomy" id="2675322"/>
    <lineage>
        <taxon>Bacteria</taxon>
        <taxon>Bacillati</taxon>
        <taxon>Actinomycetota</taxon>
        <taxon>Actinomycetes</taxon>
        <taxon>Bifidobacteriales</taxon>
        <taxon>Bifidobacteriaceae</taxon>
        <taxon>Bifidobacterium</taxon>
    </lineage>
</organism>
<keyword evidence="3" id="KW-1185">Reference proteome</keyword>
<reference evidence="2 3" key="1">
    <citation type="submission" date="2020-02" db="EMBL/GenBank/DDBJ databases">
        <title>Characterization of phylogenetic diversity of novel bifidobacterial species isolated in Czech ZOOs.</title>
        <authorList>
            <person name="Lugli G.A."/>
            <person name="Vera N.B."/>
            <person name="Ventura M."/>
        </authorList>
    </citation>
    <scope>NUCLEOTIDE SEQUENCE [LARGE SCALE GENOMIC DNA]</scope>
    <source>
        <strain evidence="2 3">DSM 109957</strain>
    </source>
</reference>
<proteinExistence type="predicted"/>
<protein>
    <submittedName>
        <fullName evidence="2">Putative AAA-ATPase</fullName>
    </submittedName>
</protein>
<dbReference type="Proteomes" id="UP000532194">
    <property type="component" value="Unassembled WGS sequence"/>
</dbReference>
<evidence type="ECO:0000313" key="3">
    <source>
        <dbReference type="Proteomes" id="UP000532194"/>
    </source>
</evidence>
<dbReference type="AlphaFoldDB" id="A0A7Y0HSQ5"/>
<evidence type="ECO:0000313" key="2">
    <source>
        <dbReference type="EMBL" id="NMM93843.1"/>
    </source>
</evidence>
<dbReference type="PANTHER" id="PTHR34825">
    <property type="entry name" value="CONSERVED PROTEIN, WITH A WEAK D-GALACTARATE DEHYDRATASE/ALTRONATE HYDROLASE DOMAIN"/>
    <property type="match status" value="1"/>
</dbReference>
<comment type="caution">
    <text evidence="2">The sequence shown here is derived from an EMBL/GenBank/DDBJ whole genome shotgun (WGS) entry which is preliminary data.</text>
</comment>
<accession>A0A7Y0HSQ5</accession>
<gene>
    <name evidence="2" type="ORF">G1C95_1030</name>
</gene>
<dbReference type="InterPro" id="IPR018631">
    <property type="entry name" value="AAA-ATPase-like_dom"/>
</dbReference>
<feature type="domain" description="AAA-ATPase-like" evidence="1">
    <location>
        <begin position="33"/>
        <end position="264"/>
    </location>
</feature>
<dbReference type="PANTHER" id="PTHR34825:SF1">
    <property type="entry name" value="AAA-ATPASE-LIKE DOMAIN-CONTAINING PROTEIN"/>
    <property type="match status" value="1"/>
</dbReference>
<dbReference type="EMBL" id="JAAIII010000003">
    <property type="protein sequence ID" value="NMM93843.1"/>
    <property type="molecule type" value="Genomic_DNA"/>
</dbReference>
<dbReference type="Pfam" id="PF09820">
    <property type="entry name" value="AAA-ATPase_like"/>
    <property type="match status" value="1"/>
</dbReference>
<name>A0A7Y0HSQ5_9BIFI</name>
<evidence type="ECO:0000259" key="1">
    <source>
        <dbReference type="Pfam" id="PF09820"/>
    </source>
</evidence>